<reference evidence="2" key="1">
    <citation type="submission" date="2023-01" db="EMBL/GenBank/DDBJ databases">
        <title>Genome assembly of the deep-sea coral Lophelia pertusa.</title>
        <authorList>
            <person name="Herrera S."/>
            <person name="Cordes E."/>
        </authorList>
    </citation>
    <scope>NUCLEOTIDE SEQUENCE</scope>
    <source>
        <strain evidence="2">USNM1676648</strain>
        <tissue evidence="2">Polyp</tissue>
    </source>
</reference>
<gene>
    <name evidence="2" type="ORF">OS493_036964</name>
</gene>
<accession>A0A9X0D0C3</accession>
<name>A0A9X0D0C3_9CNID</name>
<dbReference type="Pfam" id="PF15718">
    <property type="entry name" value="MNR"/>
    <property type="match status" value="1"/>
</dbReference>
<dbReference type="GO" id="GO:0034451">
    <property type="term" value="C:centriolar satellite"/>
    <property type="evidence" value="ECO:0007669"/>
    <property type="project" value="TreeGrafter"/>
</dbReference>
<dbReference type="PANTHER" id="PTHR15732:SF4">
    <property type="entry name" value="PROTEIN MOONRAKER"/>
    <property type="match status" value="1"/>
</dbReference>
<comment type="caution">
    <text evidence="2">The sequence shown here is derived from an EMBL/GenBank/DDBJ whole genome shotgun (WGS) entry which is preliminary data.</text>
</comment>
<dbReference type="OrthoDB" id="10072648at2759"/>
<dbReference type="Proteomes" id="UP001163046">
    <property type="component" value="Unassembled WGS sequence"/>
</dbReference>
<evidence type="ECO:0000313" key="3">
    <source>
        <dbReference type="Proteomes" id="UP001163046"/>
    </source>
</evidence>
<dbReference type="PANTHER" id="PTHR15732">
    <property type="entry name" value="PROTEIN MOONRAKER"/>
    <property type="match status" value="1"/>
</dbReference>
<sequence>MTTDVLWKPTQVGFNFPGLSQPVTVPQRSMPMPHGGPSSHQMNQLQFNLGMPTSTEQFTTRFRKPQPIIIEKISEQTQTPHLVTHSRVTTPVVYPVASSVSSSLTSDRLALAVHLAKKDVKKVKEVGTENVLVSQEEETQSRHLTAKEKGVSGKKLRGKCSKSKSQPVASEDPVTLRERVHNSVKKQEIATRRQHKLYFYPAPREDDEFESDGERTQAHEIRKLRKELHQYMKQMEGLKSERPEVLRNKDKRLKRRRDGEVRLSDEDVDQRQVVRAEEQAARSARMLYVLQRQVREIEDELNKKRRGIRHTKKSQTLSRLAAAHRGAVRALQTFVSHAPLQPKVGHGLPPMYQELSALIRQLSLLAAQLHIGGEDLTDEMKRIEGDERMAELASEEVQLEADKTPEKTSAFIQEVAGRKPQGTHILKSPLKQVLTSSPDSTPERDAVLQAGLSALLRAKDTPVLIKPTFQHRPALQVVKPVKQAIIPVKQAIIPVKQSLLLPAKLKLKRQRAQQAAKRFQQLQAVDQAHFAKETVSSILKKAPPGEGAQSKTPPRTPTKEGPRTPERVHYQEMVDYLSPRSQRRKYEQQLPSPRSPKYARRMLPVDHELIEREVASTTVYVQLRMRSEAKVADEQAERRIQEMERLRRVENMRRDRRSPEALLSKRLISETEEAIRSRLKPLLDRAEAIADTEVKRETDQKKSLPHQLGKLASQSTMNQADILAEKVSGRYFRGYSA</sequence>
<dbReference type="InterPro" id="IPR031447">
    <property type="entry name" value="MNR"/>
</dbReference>
<feature type="compositionally biased region" description="Basic and acidic residues" evidence="1">
    <location>
        <begin position="557"/>
        <end position="572"/>
    </location>
</feature>
<feature type="compositionally biased region" description="Basic residues" evidence="1">
    <location>
        <begin position="152"/>
        <end position="162"/>
    </location>
</feature>
<dbReference type="GO" id="GO:0071539">
    <property type="term" value="P:protein localization to centrosome"/>
    <property type="evidence" value="ECO:0007669"/>
    <property type="project" value="TreeGrafter"/>
</dbReference>
<organism evidence="2 3">
    <name type="scientific">Desmophyllum pertusum</name>
    <dbReference type="NCBI Taxonomy" id="174260"/>
    <lineage>
        <taxon>Eukaryota</taxon>
        <taxon>Metazoa</taxon>
        <taxon>Cnidaria</taxon>
        <taxon>Anthozoa</taxon>
        <taxon>Hexacorallia</taxon>
        <taxon>Scleractinia</taxon>
        <taxon>Caryophylliina</taxon>
        <taxon>Caryophylliidae</taxon>
        <taxon>Desmophyllum</taxon>
    </lineage>
</organism>
<evidence type="ECO:0000256" key="1">
    <source>
        <dbReference type="SAM" id="MobiDB-lite"/>
    </source>
</evidence>
<keyword evidence="3" id="KW-1185">Reference proteome</keyword>
<evidence type="ECO:0000313" key="2">
    <source>
        <dbReference type="EMBL" id="KAJ7382125.1"/>
    </source>
</evidence>
<feature type="compositionally biased region" description="Basic and acidic residues" evidence="1">
    <location>
        <begin position="693"/>
        <end position="702"/>
    </location>
</feature>
<feature type="compositionally biased region" description="Basic and acidic residues" evidence="1">
    <location>
        <begin position="139"/>
        <end position="151"/>
    </location>
</feature>
<feature type="region of interest" description="Disordered" evidence="1">
    <location>
        <begin position="693"/>
        <end position="712"/>
    </location>
</feature>
<feature type="region of interest" description="Disordered" evidence="1">
    <location>
        <begin position="538"/>
        <end position="597"/>
    </location>
</feature>
<dbReference type="AlphaFoldDB" id="A0A9X0D0C3"/>
<protein>
    <submittedName>
        <fullName evidence="2">Uncharacterized protein</fullName>
    </submittedName>
</protein>
<dbReference type="EMBL" id="MU825938">
    <property type="protein sequence ID" value="KAJ7382125.1"/>
    <property type="molecule type" value="Genomic_DNA"/>
</dbReference>
<feature type="region of interest" description="Disordered" evidence="1">
    <location>
        <begin position="134"/>
        <end position="174"/>
    </location>
</feature>
<dbReference type="GO" id="GO:0007099">
    <property type="term" value="P:centriole replication"/>
    <property type="evidence" value="ECO:0007669"/>
    <property type="project" value="InterPro"/>
</dbReference>
<proteinExistence type="predicted"/>